<dbReference type="InterPro" id="IPR016040">
    <property type="entry name" value="NAD(P)-bd_dom"/>
</dbReference>
<dbReference type="Gene3D" id="3.90.25.10">
    <property type="entry name" value="UDP-galactose 4-epimerase, domain 1"/>
    <property type="match status" value="1"/>
</dbReference>
<dbReference type="AlphaFoldDB" id="A0A926G913"/>
<reference evidence="2" key="1">
    <citation type="submission" date="2020-08" db="EMBL/GenBank/DDBJ databases">
        <title>Paracoccus amoyensis sp. nov., isolated from the surface seawater at coast of Xiamen, Fujian.</title>
        <authorList>
            <person name="Lyu L."/>
        </authorList>
    </citation>
    <scope>NUCLEOTIDE SEQUENCE</scope>
    <source>
        <strain evidence="2">11-3</strain>
    </source>
</reference>
<dbReference type="InterPro" id="IPR052718">
    <property type="entry name" value="NmrA-type_oxidoreductase"/>
</dbReference>
<evidence type="ECO:0000313" key="2">
    <source>
        <dbReference type="EMBL" id="MBC9245526.1"/>
    </source>
</evidence>
<dbReference type="SUPFAM" id="SSF51735">
    <property type="entry name" value="NAD(P)-binding Rossmann-fold domains"/>
    <property type="match status" value="1"/>
</dbReference>
<keyword evidence="3" id="KW-1185">Reference proteome</keyword>
<protein>
    <submittedName>
        <fullName evidence="2">SDR family oxidoreductase</fullName>
    </submittedName>
</protein>
<dbReference type="PANTHER" id="PTHR47129">
    <property type="entry name" value="QUINONE OXIDOREDUCTASE 2"/>
    <property type="match status" value="1"/>
</dbReference>
<accession>A0A926G913</accession>
<dbReference type="PANTHER" id="PTHR47129:SF1">
    <property type="entry name" value="NMRA-LIKE DOMAIN-CONTAINING PROTEIN"/>
    <property type="match status" value="1"/>
</dbReference>
<feature type="domain" description="NAD(P)-binding" evidence="1">
    <location>
        <begin position="7"/>
        <end position="181"/>
    </location>
</feature>
<name>A0A926G913_9RHOB</name>
<dbReference type="Proteomes" id="UP000608594">
    <property type="component" value="Unassembled WGS sequence"/>
</dbReference>
<dbReference type="CDD" id="cd05269">
    <property type="entry name" value="TMR_SDR_a"/>
    <property type="match status" value="1"/>
</dbReference>
<dbReference type="InterPro" id="IPR036291">
    <property type="entry name" value="NAD(P)-bd_dom_sf"/>
</dbReference>
<evidence type="ECO:0000259" key="1">
    <source>
        <dbReference type="Pfam" id="PF13460"/>
    </source>
</evidence>
<organism evidence="2 3">
    <name type="scientific">Paracoccus amoyensis</name>
    <dbReference type="NCBI Taxonomy" id="2760093"/>
    <lineage>
        <taxon>Bacteria</taxon>
        <taxon>Pseudomonadati</taxon>
        <taxon>Pseudomonadota</taxon>
        <taxon>Alphaproteobacteria</taxon>
        <taxon>Rhodobacterales</taxon>
        <taxon>Paracoccaceae</taxon>
        <taxon>Paracoccus</taxon>
    </lineage>
</organism>
<dbReference type="Gene3D" id="3.40.50.720">
    <property type="entry name" value="NAD(P)-binding Rossmann-like Domain"/>
    <property type="match status" value="1"/>
</dbReference>
<proteinExistence type="predicted"/>
<dbReference type="RefSeq" id="WP_187791939.1">
    <property type="nucleotide sequence ID" value="NZ_JACOQL010000001.1"/>
</dbReference>
<dbReference type="Pfam" id="PF13460">
    <property type="entry name" value="NAD_binding_10"/>
    <property type="match status" value="1"/>
</dbReference>
<sequence>MTIAVTGATGQLGQLIIEGLKKAGQDEIVALARSPEKIENTGVEARKADYDAPETLAPALAGVDTLMLVSGSEVGKRAVQHKNIIDAAKSAGVRRIVYTSLLHADTSPLVDLAAEHVKTEAMLKASGLVTTILRNGWYTENYTASVRPAVANGAFYGAAGEGKIAAAARADYARAAVAVLTGQGHDDEVYELAGSPAFTLADLAAEISRQTGKDIPYVNLSEADYAKALEGAGLPAPVAAIYAGFDAGAAQGALDGDGATLANLIGRPSTPLADSVKAALA</sequence>
<evidence type="ECO:0000313" key="3">
    <source>
        <dbReference type="Proteomes" id="UP000608594"/>
    </source>
</evidence>
<dbReference type="EMBL" id="JACOQL010000001">
    <property type="protein sequence ID" value="MBC9245526.1"/>
    <property type="molecule type" value="Genomic_DNA"/>
</dbReference>
<gene>
    <name evidence="2" type="ORF">H4P12_02090</name>
</gene>
<comment type="caution">
    <text evidence="2">The sequence shown here is derived from an EMBL/GenBank/DDBJ whole genome shotgun (WGS) entry which is preliminary data.</text>
</comment>